<dbReference type="InterPro" id="IPR017853">
    <property type="entry name" value="GH"/>
</dbReference>
<dbReference type="Gene3D" id="3.20.20.80">
    <property type="entry name" value="Glycosidases"/>
    <property type="match status" value="1"/>
</dbReference>
<evidence type="ECO:0000313" key="3">
    <source>
        <dbReference type="EMBL" id="QYM78427.1"/>
    </source>
</evidence>
<feature type="domain" description="Apiosidase-like catalytic" evidence="1">
    <location>
        <begin position="114"/>
        <end position="442"/>
    </location>
</feature>
<dbReference type="InterPro" id="IPR013783">
    <property type="entry name" value="Ig-like_fold"/>
</dbReference>
<feature type="domain" description="DUF5060" evidence="2">
    <location>
        <begin position="16"/>
        <end position="77"/>
    </location>
</feature>
<dbReference type="Pfam" id="PF13204">
    <property type="entry name" value="Apiosidase"/>
    <property type="match status" value="1"/>
</dbReference>
<dbReference type="PANTHER" id="PTHR37836:SF2">
    <property type="entry name" value="DUF4038 DOMAIN-CONTAINING PROTEIN"/>
    <property type="match status" value="1"/>
</dbReference>
<dbReference type="Gene3D" id="2.60.120.260">
    <property type="entry name" value="Galactose-binding domain-like"/>
    <property type="match status" value="1"/>
</dbReference>
<dbReference type="KEGG" id="ole:K0B96_14145"/>
<dbReference type="SUPFAM" id="SSF51445">
    <property type="entry name" value="(Trans)glycosidases"/>
    <property type="match status" value="1"/>
</dbReference>
<sequence length="707" mass="78712">MSRSSPSLRTETNVAVELALTTRGTYANPPEELLIDAVFVEPDGRELRVPAFWAGGQNWRVRYASSQVGTHGFRVESSRADERELAALTGTVEITPYTGDNALLRHGPVRVAADKRHFEHADGTPFFWLGDTWWMGLCHRLEWPQDFQRLAADRKEKGFNVVQIVGGLYPDMPAFDPRGANEAGYPWEPDYARLRPEYFEAADRKLAHLVASGITPCLVGLWGYFMPWMGVAKIKTHWRNVIARYGAWPMVWCAAGEANLPWYLHPKFPFDDRGQVQGWTEILRYIRDTDPWRRPLTIHPTAIDKYTARNATDDAALLDFDLLQTPHALNEAVEPAIRTVRESYAAAPRMPIIDGEPCYEMLNGTIVTAWPRRMFWSCVLNGAAGHTYGANGIWQVNRSGRSHGASPHGGDYGTTPWDEAMNFAGSAQVALGKRLFERFEWARFRPHPEWASFAGDPWLAFDDAQWIWSSRDAVPADAPFYRRYFRRTFDAPVGRRVVRARLRLAGANHIEARVNGAMAGTGWNWVTGSQLDGLAGFVHAGSNVLTIWVEHRPATKEPAGFLAVLELRLDDGSVQRVATDATWRWSDAEADGWTKAEFEEGGWAKAETLWRHGEGPRGALSAPDATYFGPQAAGIPGAVRIVYAPLATAIVVHQLGAHAAWSARNFDPVTGAFGEAVSVRADASGELRFEPPADCDHDWVVVLEGAS</sequence>
<evidence type="ECO:0000259" key="2">
    <source>
        <dbReference type="Pfam" id="PF16586"/>
    </source>
</evidence>
<evidence type="ECO:0000259" key="1">
    <source>
        <dbReference type="Pfam" id="PF13204"/>
    </source>
</evidence>
<reference evidence="3" key="1">
    <citation type="submission" date="2021-08" db="EMBL/GenBank/DDBJ databases">
        <title>Genome of a novel bacterium of the phylum Verrucomicrobia, Oleiharenicola sp. KSB-15.</title>
        <authorList>
            <person name="Chung J.-H."/>
            <person name="Ahn J.-H."/>
            <person name="Yoon Y."/>
            <person name="Kim D.-Y."/>
            <person name="An S.-H."/>
            <person name="Park I."/>
            <person name="Yeon J."/>
        </authorList>
    </citation>
    <scope>NUCLEOTIDE SEQUENCE</scope>
    <source>
        <strain evidence="3">KSB-15</strain>
    </source>
</reference>
<protein>
    <submittedName>
        <fullName evidence="3">DUF4038 domain-containing protein</fullName>
    </submittedName>
</protein>
<gene>
    <name evidence="3" type="ORF">K0B96_14145</name>
</gene>
<dbReference type="AlphaFoldDB" id="A0A8F9XFT3"/>
<dbReference type="SUPFAM" id="SSF49785">
    <property type="entry name" value="Galactose-binding domain-like"/>
    <property type="match status" value="1"/>
</dbReference>
<dbReference type="Proteomes" id="UP000825051">
    <property type="component" value="Chromosome"/>
</dbReference>
<dbReference type="PANTHER" id="PTHR37836">
    <property type="entry name" value="LMO1036 PROTEIN"/>
    <property type="match status" value="1"/>
</dbReference>
<accession>A0A8F9XFT3</accession>
<dbReference type="EMBL" id="CP080507">
    <property type="protein sequence ID" value="QYM78427.1"/>
    <property type="molecule type" value="Genomic_DNA"/>
</dbReference>
<dbReference type="InterPro" id="IPR025277">
    <property type="entry name" value="Apiosidase-like_cat_dom"/>
</dbReference>
<dbReference type="InterPro" id="IPR008979">
    <property type="entry name" value="Galactose-bd-like_sf"/>
</dbReference>
<dbReference type="InterPro" id="IPR032260">
    <property type="entry name" value="DUF5060"/>
</dbReference>
<dbReference type="RefSeq" id="WP_220161531.1">
    <property type="nucleotide sequence ID" value="NZ_CP080507.1"/>
</dbReference>
<organism evidence="3 4">
    <name type="scientific">Horticoccus luteus</name>
    <dbReference type="NCBI Taxonomy" id="2862869"/>
    <lineage>
        <taxon>Bacteria</taxon>
        <taxon>Pseudomonadati</taxon>
        <taxon>Verrucomicrobiota</taxon>
        <taxon>Opitutia</taxon>
        <taxon>Opitutales</taxon>
        <taxon>Opitutaceae</taxon>
        <taxon>Horticoccus</taxon>
    </lineage>
</organism>
<keyword evidence="4" id="KW-1185">Reference proteome</keyword>
<dbReference type="Pfam" id="PF16586">
    <property type="entry name" value="DUF5060"/>
    <property type="match status" value="1"/>
</dbReference>
<dbReference type="Gene3D" id="2.60.40.10">
    <property type="entry name" value="Immunoglobulins"/>
    <property type="match status" value="1"/>
</dbReference>
<proteinExistence type="predicted"/>
<name>A0A8F9XFT3_9BACT</name>
<evidence type="ECO:0000313" key="4">
    <source>
        <dbReference type="Proteomes" id="UP000825051"/>
    </source>
</evidence>